<keyword evidence="2" id="KW-0472">Membrane</keyword>
<organism evidence="3 4">
    <name type="scientific">Capsella rubella</name>
    <dbReference type="NCBI Taxonomy" id="81985"/>
    <lineage>
        <taxon>Eukaryota</taxon>
        <taxon>Viridiplantae</taxon>
        <taxon>Streptophyta</taxon>
        <taxon>Embryophyta</taxon>
        <taxon>Tracheophyta</taxon>
        <taxon>Spermatophyta</taxon>
        <taxon>Magnoliopsida</taxon>
        <taxon>eudicotyledons</taxon>
        <taxon>Gunneridae</taxon>
        <taxon>Pentapetalae</taxon>
        <taxon>rosids</taxon>
        <taxon>malvids</taxon>
        <taxon>Brassicales</taxon>
        <taxon>Brassicaceae</taxon>
        <taxon>Camelineae</taxon>
        <taxon>Capsella</taxon>
    </lineage>
</organism>
<feature type="compositionally biased region" description="Pro residues" evidence="1">
    <location>
        <begin position="37"/>
        <end position="47"/>
    </location>
</feature>
<proteinExistence type="predicted"/>
<feature type="region of interest" description="Disordered" evidence="1">
    <location>
        <begin position="1"/>
        <end position="47"/>
    </location>
</feature>
<name>R0HRV9_9BRAS</name>
<feature type="region of interest" description="Disordered" evidence="1">
    <location>
        <begin position="63"/>
        <end position="85"/>
    </location>
</feature>
<keyword evidence="2" id="KW-0812">Transmembrane</keyword>
<reference evidence="4" key="1">
    <citation type="journal article" date="2013" name="Nat. Genet.">
        <title>The Capsella rubella genome and the genomic consequences of rapid mating system evolution.</title>
        <authorList>
            <person name="Slotte T."/>
            <person name="Hazzouri K.M."/>
            <person name="Agren J.A."/>
            <person name="Koenig D."/>
            <person name="Maumus F."/>
            <person name="Guo Y.L."/>
            <person name="Steige K."/>
            <person name="Platts A.E."/>
            <person name="Escobar J.S."/>
            <person name="Newman L.K."/>
            <person name="Wang W."/>
            <person name="Mandakova T."/>
            <person name="Vello E."/>
            <person name="Smith L.M."/>
            <person name="Henz S.R."/>
            <person name="Steffen J."/>
            <person name="Takuno S."/>
            <person name="Brandvain Y."/>
            <person name="Coop G."/>
            <person name="Andolfatto P."/>
            <person name="Hu T.T."/>
            <person name="Blanchette M."/>
            <person name="Clark R.M."/>
            <person name="Quesneville H."/>
            <person name="Nordborg M."/>
            <person name="Gaut B.S."/>
            <person name="Lysak M.A."/>
            <person name="Jenkins J."/>
            <person name="Grimwood J."/>
            <person name="Chapman J."/>
            <person name="Prochnik S."/>
            <person name="Shu S."/>
            <person name="Rokhsar D."/>
            <person name="Schmutz J."/>
            <person name="Weigel D."/>
            <person name="Wright S.I."/>
        </authorList>
    </citation>
    <scope>NUCLEOTIDE SEQUENCE [LARGE SCALE GENOMIC DNA]</scope>
    <source>
        <strain evidence="4">cv. Monte Gargano</strain>
    </source>
</reference>
<evidence type="ECO:0000256" key="1">
    <source>
        <dbReference type="SAM" id="MobiDB-lite"/>
    </source>
</evidence>
<dbReference type="eggNOG" id="KOG0272">
    <property type="taxonomic scope" value="Eukaryota"/>
</dbReference>
<evidence type="ECO:0000313" key="3">
    <source>
        <dbReference type="EMBL" id="EOA28055.1"/>
    </source>
</evidence>
<dbReference type="Proteomes" id="UP000029121">
    <property type="component" value="Unassembled WGS sequence"/>
</dbReference>
<evidence type="ECO:0000313" key="4">
    <source>
        <dbReference type="Proteomes" id="UP000029121"/>
    </source>
</evidence>
<keyword evidence="4" id="KW-1185">Reference proteome</keyword>
<dbReference type="EMBL" id="KB870808">
    <property type="protein sequence ID" value="EOA28055.1"/>
    <property type="molecule type" value="Genomic_DNA"/>
</dbReference>
<accession>R0HRV9</accession>
<dbReference type="AlphaFoldDB" id="R0HRV9"/>
<dbReference type="STRING" id="81985.R0HRV9"/>
<feature type="transmembrane region" description="Helical" evidence="2">
    <location>
        <begin position="135"/>
        <end position="155"/>
    </location>
</feature>
<gene>
    <name evidence="3" type="ORF">CARUB_v10024233mg</name>
</gene>
<evidence type="ECO:0000256" key="2">
    <source>
        <dbReference type="SAM" id="Phobius"/>
    </source>
</evidence>
<keyword evidence="2" id="KW-1133">Transmembrane helix</keyword>
<sequence length="156" mass="16847">MEPNKEDNVSLAPTALVTAPPSLQDASSQPGFSAIPPVGPPFSPPMSPIPLMPHPPVFLPTTFSPPVSLNGGGKTSDLDSDSDDQLFGISEESRQFSRPLTSCSSHTMGKYLPRGMSLFCLLRTLKHKLTYSSHLLFLINNILLLCLVIGFFSSVY</sequence>
<protein>
    <submittedName>
        <fullName evidence="3">Uncharacterized protein</fullName>
    </submittedName>
</protein>